<proteinExistence type="predicted"/>
<dbReference type="InterPro" id="IPR018551">
    <property type="entry name" value="DUF2007"/>
</dbReference>
<evidence type="ECO:0000259" key="1">
    <source>
        <dbReference type="Pfam" id="PF09413"/>
    </source>
</evidence>
<sequence length="248" mass="26942">MTTPEGKDASKPSPPPTLSYASAGMAANAGDNLVTIEKCANVQEAAMRVNVLEAAGIHAVAVNENVQSLGLQFAALVPVEVQVRQEDESRAREVLRVATSDDVEPADDQPQTLPATETDGVPIELAEVARFDNIRALREAALLLESARIRSVPPKLVVRQGEAGVGKRFKLLVPADDADRAMEILADLDEDTDEEELRCPKCGSWKIYPVGQLAATVKWFLRMGDKPVEMSDCLECKYRGVKAEFERA</sequence>
<feature type="domain" description="DUF2007" evidence="1">
    <location>
        <begin position="44"/>
        <end position="98"/>
    </location>
</feature>
<dbReference type="Pfam" id="PF09413">
    <property type="entry name" value="DUF2007"/>
    <property type="match status" value="1"/>
</dbReference>
<gene>
    <name evidence="2" type="ORF">IPV69_14445</name>
</gene>
<dbReference type="EMBL" id="CP063458">
    <property type="protein sequence ID" value="QOV87488.1"/>
    <property type="molecule type" value="Genomic_DNA"/>
</dbReference>
<dbReference type="InterPro" id="IPR011322">
    <property type="entry name" value="N-reg_PII-like_a/b"/>
</dbReference>
<name>A0A7M2WPU3_9BACT</name>
<dbReference type="Gene3D" id="3.30.70.790">
    <property type="entry name" value="UreE, C-terminal domain"/>
    <property type="match status" value="1"/>
</dbReference>
<reference evidence="2 3" key="1">
    <citation type="submission" date="2020-10" db="EMBL/GenBank/DDBJ databases">
        <title>Wide distribution of Phycisphaera-like planctomycetes from WD2101 soil group in peatlands and genome analysis of the first cultivated representative.</title>
        <authorList>
            <person name="Dedysh S.N."/>
            <person name="Beletsky A.V."/>
            <person name="Ivanova A."/>
            <person name="Kulichevskaya I.S."/>
            <person name="Suzina N.E."/>
            <person name="Philippov D.A."/>
            <person name="Rakitin A.L."/>
            <person name="Mardanov A.V."/>
            <person name="Ravin N.V."/>
        </authorList>
    </citation>
    <scope>NUCLEOTIDE SEQUENCE [LARGE SCALE GENOMIC DNA]</scope>
    <source>
        <strain evidence="2 3">M1803</strain>
    </source>
</reference>
<evidence type="ECO:0000313" key="3">
    <source>
        <dbReference type="Proteomes" id="UP000593765"/>
    </source>
</evidence>
<keyword evidence="3" id="KW-1185">Reference proteome</keyword>
<dbReference type="AlphaFoldDB" id="A0A7M2WPU3"/>
<dbReference type="SUPFAM" id="SSF54913">
    <property type="entry name" value="GlnB-like"/>
    <property type="match status" value="1"/>
</dbReference>
<dbReference type="Proteomes" id="UP000593765">
    <property type="component" value="Chromosome"/>
</dbReference>
<dbReference type="KEGG" id="hbs:IPV69_14445"/>
<dbReference type="RefSeq" id="WP_206290392.1">
    <property type="nucleotide sequence ID" value="NZ_CP063458.1"/>
</dbReference>
<accession>A0A7M2WPU3</accession>
<evidence type="ECO:0000313" key="2">
    <source>
        <dbReference type="EMBL" id="QOV87488.1"/>
    </source>
</evidence>
<protein>
    <submittedName>
        <fullName evidence="2">DUF2007 domain-containing protein</fullName>
    </submittedName>
</protein>
<organism evidence="2 3">
    <name type="scientific">Humisphaera borealis</name>
    <dbReference type="NCBI Taxonomy" id="2807512"/>
    <lineage>
        <taxon>Bacteria</taxon>
        <taxon>Pseudomonadati</taxon>
        <taxon>Planctomycetota</taxon>
        <taxon>Phycisphaerae</taxon>
        <taxon>Tepidisphaerales</taxon>
        <taxon>Tepidisphaeraceae</taxon>
        <taxon>Humisphaera</taxon>
    </lineage>
</organism>